<keyword evidence="1" id="KW-0732">Signal</keyword>
<dbReference type="KEGG" id="pars:DRW48_15520"/>
<reference evidence="3" key="1">
    <citation type="submission" date="2018-07" db="EMBL/GenBank/DDBJ databases">
        <title>Genome sequencing of Paracoccus sp. SC2-6.</title>
        <authorList>
            <person name="Heo J."/>
            <person name="Kim S.-J."/>
            <person name="Kwon S.-W."/>
        </authorList>
    </citation>
    <scope>NUCLEOTIDE SEQUENCE [LARGE SCALE GENOMIC DNA]</scope>
    <source>
        <strain evidence="3">SC2-6</strain>
    </source>
</reference>
<accession>A0A344PNE6</accession>
<evidence type="ECO:0000256" key="1">
    <source>
        <dbReference type="SAM" id="SignalP"/>
    </source>
</evidence>
<dbReference type="RefSeq" id="WP_114077189.1">
    <property type="nucleotide sequence ID" value="NZ_CP030918.1"/>
</dbReference>
<protein>
    <submittedName>
        <fullName evidence="2">Uncharacterized protein</fullName>
    </submittedName>
</protein>
<dbReference type="EMBL" id="CP030918">
    <property type="protein sequence ID" value="AXC50901.1"/>
    <property type="molecule type" value="Genomic_DNA"/>
</dbReference>
<dbReference type="Proteomes" id="UP000252023">
    <property type="component" value="Chromosome"/>
</dbReference>
<evidence type="ECO:0000313" key="3">
    <source>
        <dbReference type="Proteomes" id="UP000252023"/>
    </source>
</evidence>
<dbReference type="OrthoDB" id="7765738at2"/>
<keyword evidence="3" id="KW-1185">Reference proteome</keyword>
<organism evidence="2 3">
    <name type="scientific">Paracoccus suum</name>
    <dbReference type="NCBI Taxonomy" id="2259340"/>
    <lineage>
        <taxon>Bacteria</taxon>
        <taxon>Pseudomonadati</taxon>
        <taxon>Pseudomonadota</taxon>
        <taxon>Alphaproteobacteria</taxon>
        <taxon>Rhodobacterales</taxon>
        <taxon>Paracoccaceae</taxon>
        <taxon>Paracoccus</taxon>
    </lineage>
</organism>
<feature type="chain" id="PRO_5016830785" evidence="1">
    <location>
        <begin position="27"/>
        <end position="192"/>
    </location>
</feature>
<proteinExistence type="predicted"/>
<dbReference type="AlphaFoldDB" id="A0A344PNE6"/>
<name>A0A344PNE6_9RHOB</name>
<evidence type="ECO:0000313" key="2">
    <source>
        <dbReference type="EMBL" id="AXC50901.1"/>
    </source>
</evidence>
<feature type="signal peptide" evidence="1">
    <location>
        <begin position="1"/>
        <end position="26"/>
    </location>
</feature>
<gene>
    <name evidence="2" type="ORF">DRW48_15520</name>
</gene>
<sequence>MMVAPAINGWLGAAFLAALAGAPALADGYYTSFDLAPSKPMAVVSVDRGPLTYAAAAGRGDDGERWGKGAVLYVWNRDGLRLKAGPSVYVSSKDGRHIGLRVGADCYRDRGAWASYWMAEYDTTQQASLALVSADWKVRGIGVELSVWHERHEKAAPTLMARWKMPGHDASLRAGWRFKEREAFVGVSLSRF</sequence>